<evidence type="ECO:0000313" key="5">
    <source>
        <dbReference type="Proteomes" id="UP000092839"/>
    </source>
</evidence>
<dbReference type="AlphaFoldDB" id="A0A1B1UKK5"/>
<evidence type="ECO:0008006" key="6">
    <source>
        <dbReference type="Google" id="ProtNLM"/>
    </source>
</evidence>
<keyword evidence="5" id="KW-1185">Reference proteome</keyword>
<dbReference type="InterPro" id="IPR051458">
    <property type="entry name" value="Cyt/Met_Dipeptidase"/>
</dbReference>
<dbReference type="OrthoDB" id="9761532at2"/>
<evidence type="ECO:0000313" key="4">
    <source>
        <dbReference type="EMBL" id="ANW03324.1"/>
    </source>
</evidence>
<proteinExistence type="predicted"/>
<gene>
    <name evidence="4" type="ORF">LMTR13_27480</name>
</gene>
<keyword evidence="3" id="KW-0378">Hydrolase</keyword>
<evidence type="ECO:0000256" key="2">
    <source>
        <dbReference type="ARBA" id="ARBA00022723"/>
    </source>
</evidence>
<dbReference type="PANTHER" id="PTHR43270">
    <property type="entry name" value="BETA-ALA-HIS DIPEPTIDASE"/>
    <property type="match status" value="1"/>
</dbReference>
<keyword evidence="1" id="KW-0645">Protease</keyword>
<dbReference type="Proteomes" id="UP000092839">
    <property type="component" value="Chromosome"/>
</dbReference>
<dbReference type="GO" id="GO:0008233">
    <property type="term" value="F:peptidase activity"/>
    <property type="evidence" value="ECO:0007669"/>
    <property type="project" value="UniProtKB-KW"/>
</dbReference>
<reference evidence="4 5" key="1">
    <citation type="submission" date="2016-07" db="EMBL/GenBank/DDBJ databases">
        <title>Complete genome sequence of Bradyrhizobium icense LMTR 13T, a potential inoculant strain isolated from lima bean (Phaseolus lunatus) in Peru.</title>
        <authorList>
            <person name="Ormeno-Orrillo E."/>
            <person name="Duran D."/>
            <person name="Rogel M.A."/>
            <person name="Rey L."/>
            <person name="Imperial J."/>
            <person name="Ruiz-Argueso T."/>
            <person name="Martinez-Romero E."/>
        </authorList>
    </citation>
    <scope>NUCLEOTIDE SEQUENCE [LARGE SCALE GENOMIC DNA]</scope>
    <source>
        <strain evidence="4 5">LMTR 13</strain>
    </source>
</reference>
<dbReference type="Gene3D" id="3.40.630.10">
    <property type="entry name" value="Zn peptidases"/>
    <property type="match status" value="1"/>
</dbReference>
<keyword evidence="2" id="KW-0479">Metal-binding</keyword>
<dbReference type="EMBL" id="CP016428">
    <property type="protein sequence ID" value="ANW03324.1"/>
    <property type="molecule type" value="Genomic_DNA"/>
</dbReference>
<evidence type="ECO:0000256" key="3">
    <source>
        <dbReference type="ARBA" id="ARBA00022801"/>
    </source>
</evidence>
<evidence type="ECO:0000256" key="1">
    <source>
        <dbReference type="ARBA" id="ARBA00022670"/>
    </source>
</evidence>
<dbReference type="KEGG" id="bic:LMTR13_27480"/>
<organism evidence="4 5">
    <name type="scientific">Bradyrhizobium icense</name>
    <dbReference type="NCBI Taxonomy" id="1274631"/>
    <lineage>
        <taxon>Bacteria</taxon>
        <taxon>Pseudomonadati</taxon>
        <taxon>Pseudomonadota</taxon>
        <taxon>Alphaproteobacteria</taxon>
        <taxon>Hyphomicrobiales</taxon>
        <taxon>Nitrobacteraceae</taxon>
        <taxon>Bradyrhizobium</taxon>
    </lineage>
</organism>
<dbReference type="PANTHER" id="PTHR43270:SF12">
    <property type="entry name" value="SUCCINYL-DIAMINOPIMELATE DESUCCINYLASE"/>
    <property type="match status" value="1"/>
</dbReference>
<dbReference type="GO" id="GO:0046872">
    <property type="term" value="F:metal ion binding"/>
    <property type="evidence" value="ECO:0007669"/>
    <property type="project" value="UniProtKB-KW"/>
</dbReference>
<accession>A0A1B1UKK5</accession>
<dbReference type="RefSeq" id="WP_065730507.1">
    <property type="nucleotide sequence ID" value="NZ_CP016428.1"/>
</dbReference>
<dbReference type="GO" id="GO:0006508">
    <property type="term" value="P:proteolysis"/>
    <property type="evidence" value="ECO:0007669"/>
    <property type="project" value="UniProtKB-KW"/>
</dbReference>
<dbReference type="STRING" id="1274631.LMTR13_27480"/>
<dbReference type="Gene3D" id="3.30.70.360">
    <property type="match status" value="1"/>
</dbReference>
<sequence>MATVMWFGVRTIAGARGCHRGFSSRPMNAGMDGGVADNKGQHAINIAGLRAIVETRGRLGFNVKYLIEMGEEIDSPGLRELCTTHKELLSEDLLVASDGPRLSEHRPTIFLGSRGSLTFDISIKARASAYHSGNWGGLLSDPAIQIAHALTTIVFPTGRILIPEWIPSELH</sequence>
<dbReference type="SUPFAM" id="SSF53187">
    <property type="entry name" value="Zn-dependent exopeptidases"/>
    <property type="match status" value="1"/>
</dbReference>
<name>A0A1B1UKK5_9BRAD</name>
<protein>
    <recommendedName>
        <fullName evidence="6">M20/M25/M40 family metallo-hydrolase</fullName>
    </recommendedName>
</protein>